<dbReference type="KEGG" id="zmm:Zmob_1131"/>
<proteinExistence type="inferred from homology"/>
<keyword evidence="8" id="KW-0969">Cilium</keyword>
<evidence type="ECO:0000256" key="3">
    <source>
        <dbReference type="ARBA" id="ARBA00022729"/>
    </source>
</evidence>
<dbReference type="EMBL" id="CP002850">
    <property type="protein sequence ID" value="AEH62962.1"/>
    <property type="molecule type" value="Genomic_DNA"/>
</dbReference>
<evidence type="ECO:0000256" key="2">
    <source>
        <dbReference type="ARBA" id="ARBA00019515"/>
    </source>
</evidence>
<dbReference type="eggNOG" id="COG1706">
    <property type="taxonomic scope" value="Bacteria"/>
</dbReference>
<comment type="function">
    <text evidence="1 7">Assembles around the rod to form the L-ring and probably protects the motor/basal body from shearing forces during rotation.</text>
</comment>
<dbReference type="PRINTS" id="PR01010">
    <property type="entry name" value="FLGPRINGFLGI"/>
</dbReference>
<dbReference type="GO" id="GO:0030288">
    <property type="term" value="C:outer membrane-bounded periplasmic space"/>
    <property type="evidence" value="ECO:0007669"/>
    <property type="project" value="InterPro"/>
</dbReference>
<evidence type="ECO:0000256" key="6">
    <source>
        <dbReference type="ARBA" id="ARBA00032344"/>
    </source>
</evidence>
<dbReference type="PANTHER" id="PTHR30381:SF0">
    <property type="entry name" value="FLAGELLAR P-RING PROTEIN"/>
    <property type="match status" value="1"/>
</dbReference>
<evidence type="ECO:0000313" key="9">
    <source>
        <dbReference type="Proteomes" id="UP000001494"/>
    </source>
</evidence>
<keyword evidence="8" id="KW-0966">Cell projection</keyword>
<accession>A0A0H3FZ90</accession>
<gene>
    <name evidence="7" type="primary">flgI</name>
    <name evidence="8" type="ordered locus">Zmob_1131</name>
</gene>
<keyword evidence="3" id="KW-0732">Signal</keyword>
<name>A0A0H3FZ90_ZYMMA</name>
<evidence type="ECO:0000313" key="8">
    <source>
        <dbReference type="EMBL" id="AEH62962.1"/>
    </source>
</evidence>
<reference evidence="8 9" key="1">
    <citation type="journal article" date="2011" name="J. Bacteriol.">
        <title>Genome sequence of the ethanol-producing Zymomonas mobilis subsp. mobilis lectotype strain ATCC 10988.</title>
        <authorList>
            <person name="Pappas K.M."/>
            <person name="Kouvelis V.N."/>
            <person name="Saunders E."/>
            <person name="Brettin T.S."/>
            <person name="Bruce D."/>
            <person name="Detter C."/>
            <person name="Balakireva M."/>
            <person name="Han C.S."/>
            <person name="Savvakis G."/>
            <person name="Kyrpides N.C."/>
            <person name="Typas M.A."/>
        </authorList>
    </citation>
    <scope>NUCLEOTIDE SEQUENCE [LARGE SCALE GENOMIC DNA]</scope>
    <source>
        <strain evidence="9">ATCC 10988 / DSM 424 / CCUG 17860 / LMG 404 / NCIMB 8938 / NRRL B-806 / ZM1</strain>
    </source>
</reference>
<dbReference type="PANTHER" id="PTHR30381">
    <property type="entry name" value="FLAGELLAR P-RING PERIPLASMIC PROTEIN FLGI"/>
    <property type="match status" value="1"/>
</dbReference>
<dbReference type="AlphaFoldDB" id="A0A0H3FZ90"/>
<keyword evidence="5 7" id="KW-0975">Bacterial flagellum</keyword>
<evidence type="ECO:0000256" key="1">
    <source>
        <dbReference type="ARBA" id="ARBA00002591"/>
    </source>
</evidence>
<dbReference type="Proteomes" id="UP000001494">
    <property type="component" value="Chromosome"/>
</dbReference>
<evidence type="ECO:0000256" key="5">
    <source>
        <dbReference type="ARBA" id="ARBA00023143"/>
    </source>
</evidence>
<dbReference type="HOGENOM" id="CLU_045235_1_0_5"/>
<dbReference type="GO" id="GO:0009428">
    <property type="term" value="C:bacterial-type flagellum basal body, distal rod, P ring"/>
    <property type="evidence" value="ECO:0007669"/>
    <property type="project" value="InterPro"/>
</dbReference>
<dbReference type="HAMAP" id="MF_00416">
    <property type="entry name" value="FlgI"/>
    <property type="match status" value="1"/>
</dbReference>
<dbReference type="InterPro" id="IPR001782">
    <property type="entry name" value="Flag_FlgI"/>
</dbReference>
<comment type="similarity">
    <text evidence="7">Belongs to the FlgI family.</text>
</comment>
<organism evidence="8 9">
    <name type="scientific">Zymomonas mobilis subsp. mobilis (strain ATCC 10988 / DSM 424 / LMG 404 / NCIMB 8938 / NRRL B-806 / ZM1)</name>
    <dbReference type="NCBI Taxonomy" id="555217"/>
    <lineage>
        <taxon>Bacteria</taxon>
        <taxon>Pseudomonadati</taxon>
        <taxon>Pseudomonadota</taxon>
        <taxon>Alphaproteobacteria</taxon>
        <taxon>Sphingomonadales</taxon>
        <taxon>Zymomonadaceae</taxon>
        <taxon>Zymomonas</taxon>
    </lineage>
</organism>
<keyword evidence="8" id="KW-0282">Flagellum</keyword>
<dbReference type="Pfam" id="PF02119">
    <property type="entry name" value="FlgI"/>
    <property type="match status" value="1"/>
</dbReference>
<keyword evidence="4 7" id="KW-0574">Periplasm</keyword>
<dbReference type="GO" id="GO:0071973">
    <property type="term" value="P:bacterial-type flagellum-dependent cell motility"/>
    <property type="evidence" value="ECO:0007669"/>
    <property type="project" value="InterPro"/>
</dbReference>
<comment type="subcellular location">
    <subcellularLocation>
        <location evidence="7">Periplasm</location>
    </subcellularLocation>
    <subcellularLocation>
        <location evidence="7">Bacterial flagellum basal body</location>
    </subcellularLocation>
</comment>
<protein>
    <recommendedName>
        <fullName evidence="2 7">Flagellar P-ring protein</fullName>
    </recommendedName>
    <alternativeName>
        <fullName evidence="6 7">Basal body P-ring protein</fullName>
    </alternativeName>
</protein>
<sequence precursor="true">MGRKSMDIFSSERSLIGRLFQKSILGLFLAFLALISPFMGAAKADRIKDLGYFQGMRTNQLTGYGIVTGLAGTGDSSLQYTIAAMTALSARFGLSMPSNVSPTLQDAAAVIITADLPPFAKPGQTIDITVSALGRARSIRGGALMITPLYGADGQIYAMAQGNLEVGGLGISGRDGSNLTVNIPTAGRIPSGATVERAVDPGFASAPYLQFNLSEADLTNVQRVATAINNALGPGRAHVLDGVSVAITAPEGAEIRTALMGEIENLPVDRADARARVTINARTGTIVINGAVRISPAAITHGRLTVRVDENYGVSQPNAFGQGQTAVTPNSTITAEQTRSPMFHLQNGANLTDIVKAVNAIGATPGDLAAILEGLKQAGAMNADLIIL</sequence>
<comment type="subunit">
    <text evidence="7">The basal body constitutes a major portion of the flagellar organelle and consists of four rings (L,P,S, and M) mounted on a central rod.</text>
</comment>
<evidence type="ECO:0000256" key="7">
    <source>
        <dbReference type="HAMAP-Rule" id="MF_00416"/>
    </source>
</evidence>
<dbReference type="GO" id="GO:0005198">
    <property type="term" value="F:structural molecule activity"/>
    <property type="evidence" value="ECO:0007669"/>
    <property type="project" value="InterPro"/>
</dbReference>
<dbReference type="OrthoDB" id="9786431at2"/>
<evidence type="ECO:0000256" key="4">
    <source>
        <dbReference type="ARBA" id="ARBA00022764"/>
    </source>
</evidence>
<dbReference type="NCBIfam" id="NF003676">
    <property type="entry name" value="PRK05303.1"/>
    <property type="match status" value="1"/>
</dbReference>